<evidence type="ECO:0000313" key="4">
    <source>
        <dbReference type="Proteomes" id="UP000299102"/>
    </source>
</evidence>
<dbReference type="Proteomes" id="UP000299102">
    <property type="component" value="Unassembled WGS sequence"/>
</dbReference>
<dbReference type="EMBL" id="BGZK01000647">
    <property type="protein sequence ID" value="GBP54419.1"/>
    <property type="molecule type" value="Genomic_DNA"/>
</dbReference>
<organism evidence="3 4">
    <name type="scientific">Eumeta variegata</name>
    <name type="common">Bagworm moth</name>
    <name type="synonym">Eumeta japonica</name>
    <dbReference type="NCBI Taxonomy" id="151549"/>
    <lineage>
        <taxon>Eukaryota</taxon>
        <taxon>Metazoa</taxon>
        <taxon>Ecdysozoa</taxon>
        <taxon>Arthropoda</taxon>
        <taxon>Hexapoda</taxon>
        <taxon>Insecta</taxon>
        <taxon>Pterygota</taxon>
        <taxon>Neoptera</taxon>
        <taxon>Endopterygota</taxon>
        <taxon>Lepidoptera</taxon>
        <taxon>Glossata</taxon>
        <taxon>Ditrysia</taxon>
        <taxon>Tineoidea</taxon>
        <taxon>Psychidae</taxon>
        <taxon>Oiketicinae</taxon>
        <taxon>Eumeta</taxon>
    </lineage>
</organism>
<feature type="region of interest" description="Disordered" evidence="1">
    <location>
        <begin position="27"/>
        <end position="49"/>
    </location>
</feature>
<protein>
    <submittedName>
        <fullName evidence="3">Uncharacterized protein</fullName>
    </submittedName>
</protein>
<evidence type="ECO:0000313" key="3">
    <source>
        <dbReference type="EMBL" id="GBP54419.1"/>
    </source>
</evidence>
<comment type="caution">
    <text evidence="3">The sequence shown here is derived from an EMBL/GenBank/DDBJ whole genome shotgun (WGS) entry which is preliminary data.</text>
</comment>
<evidence type="ECO:0000256" key="1">
    <source>
        <dbReference type="SAM" id="MobiDB-lite"/>
    </source>
</evidence>
<accession>A0A4C1WW63</accession>
<dbReference type="AlphaFoldDB" id="A0A4C1WW63"/>
<name>A0A4C1WW63_EUMVA</name>
<feature type="compositionally biased region" description="Basic and acidic residues" evidence="1">
    <location>
        <begin position="31"/>
        <end position="42"/>
    </location>
</feature>
<feature type="signal peptide" evidence="2">
    <location>
        <begin position="1"/>
        <end position="16"/>
    </location>
</feature>
<feature type="chain" id="PRO_5020032770" evidence="2">
    <location>
        <begin position="17"/>
        <end position="151"/>
    </location>
</feature>
<keyword evidence="4" id="KW-1185">Reference proteome</keyword>
<reference evidence="3 4" key="1">
    <citation type="journal article" date="2019" name="Commun. Biol.">
        <title>The bagworm genome reveals a unique fibroin gene that provides high tensile strength.</title>
        <authorList>
            <person name="Kono N."/>
            <person name="Nakamura H."/>
            <person name="Ohtoshi R."/>
            <person name="Tomita M."/>
            <person name="Numata K."/>
            <person name="Arakawa K."/>
        </authorList>
    </citation>
    <scope>NUCLEOTIDE SEQUENCE [LARGE SCALE GENOMIC DNA]</scope>
</reference>
<evidence type="ECO:0000256" key="2">
    <source>
        <dbReference type="SAM" id="SignalP"/>
    </source>
</evidence>
<gene>
    <name evidence="3" type="ORF">EVAR_35976_1</name>
</gene>
<keyword evidence="2" id="KW-0732">Signal</keyword>
<sequence length="151" mass="17123">MNLALVDLLLIKSILFWKKVINNSTGRKRPREALARGERDPAAHGNYGSYNARGRTHSALLLRLGGSSHLKPKYTLTHSGSGTANTRGHRRCDVIRTLTLSRRYQRLRFNQLSESSVEGVAIEKDAMCEFLLNWVQVKHSDIGLRQERDLL</sequence>
<proteinExistence type="predicted"/>